<reference evidence="2 3" key="1">
    <citation type="journal article" date="2009" name="PLoS Pathog.">
        <title>Genomic analyses of the microsporidian Nosema ceranae, an emergent pathogen of honey bees.</title>
        <authorList>
            <person name="Cornman R.S."/>
            <person name="Chen Y.P."/>
            <person name="Schatz M.C."/>
            <person name="Street C."/>
            <person name="Zhao Y."/>
            <person name="Desany B."/>
            <person name="Egholm M."/>
            <person name="Hutchison S."/>
            <person name="Pettis J.S."/>
            <person name="Lipkin W.I."/>
            <person name="Evans J.D."/>
        </authorList>
    </citation>
    <scope>NUCLEOTIDE SEQUENCE [LARGE SCALE GENOMIC DNA]</scope>
    <source>
        <strain evidence="2 3">BRL01</strain>
    </source>
</reference>
<feature type="transmembrane region" description="Helical" evidence="1">
    <location>
        <begin position="163"/>
        <end position="180"/>
    </location>
</feature>
<dbReference type="InParanoid" id="C4VAM8"/>
<dbReference type="EMBL" id="ACOL01000250">
    <property type="protein sequence ID" value="EEQ81724.1"/>
    <property type="molecule type" value="Genomic_DNA"/>
</dbReference>
<sequence>MFAFKSNIKKRKCKLNENEIINKPINKISENINQLENKEDLSLHQTEIVDLDYLNNFINFYEKGDTFFENDKSNKKMDKFENESVCNTESIRKLNTESLENKIYLSEINVSSPRPQNSPVSKLKKLPYIKYDINSSDIHCLIIKDQIKIDQNEINTELYVKRLEIWMLLFYELFLVLLFIN</sequence>
<proteinExistence type="predicted"/>
<dbReference type="Proteomes" id="UP000009082">
    <property type="component" value="Unassembled WGS sequence"/>
</dbReference>
<dbReference type="AlphaFoldDB" id="C4VAM8"/>
<comment type="caution">
    <text evidence="2">The sequence shown here is derived from an EMBL/GenBank/DDBJ whole genome shotgun (WGS) entry which is preliminary data.</text>
</comment>
<dbReference type="VEuPathDB" id="MicrosporidiaDB:NCER_101729"/>
<keyword evidence="1" id="KW-0472">Membrane</keyword>
<dbReference type="HOGENOM" id="CLU_1489415_0_0_1"/>
<evidence type="ECO:0000313" key="3">
    <source>
        <dbReference type="Proteomes" id="UP000009082"/>
    </source>
</evidence>
<accession>C4VAM8</accession>
<gene>
    <name evidence="2" type="ORF">NCER_101729</name>
</gene>
<evidence type="ECO:0000256" key="1">
    <source>
        <dbReference type="SAM" id="Phobius"/>
    </source>
</evidence>
<keyword evidence="1" id="KW-0812">Transmembrane</keyword>
<dbReference type="KEGG" id="nce:NCER_101729"/>
<name>C4VAM8_VAIC1</name>
<protein>
    <submittedName>
        <fullName evidence="2">Uncharacterized protein</fullName>
    </submittedName>
</protein>
<organism evidence="2 3">
    <name type="scientific">Vairimorpha ceranae (strain BRL01)</name>
    <name type="common">Microsporidian parasite</name>
    <name type="synonym">Nosema ceranae</name>
    <dbReference type="NCBI Taxonomy" id="578460"/>
    <lineage>
        <taxon>Eukaryota</taxon>
        <taxon>Fungi</taxon>
        <taxon>Fungi incertae sedis</taxon>
        <taxon>Microsporidia</taxon>
        <taxon>Nosematidae</taxon>
        <taxon>Vairimorpha</taxon>
    </lineage>
</organism>
<keyword evidence="1" id="KW-1133">Transmembrane helix</keyword>
<evidence type="ECO:0000313" key="2">
    <source>
        <dbReference type="EMBL" id="EEQ81724.1"/>
    </source>
</evidence>